<dbReference type="EMBL" id="CAJNYV010004182">
    <property type="protein sequence ID" value="CAF3652361.1"/>
    <property type="molecule type" value="Genomic_DNA"/>
</dbReference>
<gene>
    <name evidence="1" type="ORF">KIK155_LOCUS23537</name>
    <name evidence="2" type="ORF">TOA249_LOCUS16077</name>
</gene>
<dbReference type="EMBL" id="CAJOBS010001078">
    <property type="protein sequence ID" value="CAF4684725.1"/>
    <property type="molecule type" value="Genomic_DNA"/>
</dbReference>
<organism evidence="2 3">
    <name type="scientific">Rotaria socialis</name>
    <dbReference type="NCBI Taxonomy" id="392032"/>
    <lineage>
        <taxon>Eukaryota</taxon>
        <taxon>Metazoa</taxon>
        <taxon>Spiralia</taxon>
        <taxon>Gnathifera</taxon>
        <taxon>Rotifera</taxon>
        <taxon>Eurotatoria</taxon>
        <taxon>Bdelloidea</taxon>
        <taxon>Philodinida</taxon>
        <taxon>Philodinidae</taxon>
        <taxon>Rotaria</taxon>
    </lineage>
</organism>
<dbReference type="AlphaFoldDB" id="A0A821HQ53"/>
<accession>A0A821HQ53</accession>
<name>A0A821HQ53_9BILA</name>
<feature type="non-terminal residue" evidence="2">
    <location>
        <position position="1"/>
    </location>
</feature>
<dbReference type="Proteomes" id="UP000663865">
    <property type="component" value="Unassembled WGS sequence"/>
</dbReference>
<comment type="caution">
    <text evidence="2">The sequence shown here is derived from an EMBL/GenBank/DDBJ whole genome shotgun (WGS) entry which is preliminary data.</text>
</comment>
<evidence type="ECO:0000313" key="3">
    <source>
        <dbReference type="Proteomes" id="UP000663838"/>
    </source>
</evidence>
<protein>
    <submittedName>
        <fullName evidence="2">Uncharacterized protein</fullName>
    </submittedName>
</protein>
<dbReference type="Proteomes" id="UP000663838">
    <property type="component" value="Unassembled WGS sequence"/>
</dbReference>
<evidence type="ECO:0000313" key="2">
    <source>
        <dbReference type="EMBL" id="CAF4684725.1"/>
    </source>
</evidence>
<reference evidence="2" key="1">
    <citation type="submission" date="2021-02" db="EMBL/GenBank/DDBJ databases">
        <authorList>
            <person name="Nowell W R."/>
        </authorList>
    </citation>
    <scope>NUCLEOTIDE SEQUENCE</scope>
</reference>
<sequence>VMLEHFDFGCKTKSECGLLTSNGNIRIDGSRFEAVLASELVSKANGILHEVKHPPYDTYSYNNVGVQITDL</sequence>
<evidence type="ECO:0000313" key="1">
    <source>
        <dbReference type="EMBL" id="CAF3652361.1"/>
    </source>
</evidence>
<proteinExistence type="predicted"/>